<dbReference type="InterPro" id="IPR036396">
    <property type="entry name" value="Cyt_P450_sf"/>
</dbReference>
<dbReference type="InterPro" id="IPR050529">
    <property type="entry name" value="CYP450_sterol_14alpha_dmase"/>
</dbReference>
<feature type="compositionally biased region" description="Polar residues" evidence="8">
    <location>
        <begin position="462"/>
        <end position="471"/>
    </location>
</feature>
<keyword evidence="6" id="KW-0560">Oxidoreductase</keyword>
<comment type="caution">
    <text evidence="9">The sequence shown here is derived from an EMBL/GenBank/DDBJ whole genome shotgun (WGS) entry which is preliminary data.</text>
</comment>
<organism evidence="9 10">
    <name type="scientific">Bombardia bombarda</name>
    <dbReference type="NCBI Taxonomy" id="252184"/>
    <lineage>
        <taxon>Eukaryota</taxon>
        <taxon>Fungi</taxon>
        <taxon>Dikarya</taxon>
        <taxon>Ascomycota</taxon>
        <taxon>Pezizomycotina</taxon>
        <taxon>Sordariomycetes</taxon>
        <taxon>Sordariomycetidae</taxon>
        <taxon>Sordariales</taxon>
        <taxon>Lasiosphaeriaceae</taxon>
        <taxon>Bombardia</taxon>
    </lineage>
</organism>
<dbReference type="Proteomes" id="UP001174934">
    <property type="component" value="Unassembled WGS sequence"/>
</dbReference>
<name>A0AA39XBB9_9PEZI</name>
<feature type="binding site" description="axial binding residue" evidence="7">
    <location>
        <position position="510"/>
    </location>
    <ligand>
        <name>heme</name>
        <dbReference type="ChEBI" id="CHEBI:30413"/>
    </ligand>
    <ligandPart>
        <name>Fe</name>
        <dbReference type="ChEBI" id="CHEBI:18248"/>
    </ligandPart>
</feature>
<evidence type="ECO:0000256" key="1">
    <source>
        <dbReference type="ARBA" id="ARBA00001971"/>
    </source>
</evidence>
<dbReference type="PANTHER" id="PTHR24304:SF2">
    <property type="entry name" value="24-HYDROXYCHOLESTEROL 7-ALPHA-HYDROXYLASE"/>
    <property type="match status" value="1"/>
</dbReference>
<evidence type="ECO:0000256" key="8">
    <source>
        <dbReference type="SAM" id="MobiDB-lite"/>
    </source>
</evidence>
<evidence type="ECO:0000313" key="9">
    <source>
        <dbReference type="EMBL" id="KAK0630536.1"/>
    </source>
</evidence>
<dbReference type="SUPFAM" id="SSF48264">
    <property type="entry name" value="Cytochrome P450"/>
    <property type="match status" value="1"/>
</dbReference>
<protein>
    <submittedName>
        <fullName evidence="9">Cytochrome P450</fullName>
    </submittedName>
</protein>
<keyword evidence="6" id="KW-0503">Monooxygenase</keyword>
<dbReference type="CDD" id="cd11040">
    <property type="entry name" value="CYP7_CYP8-like"/>
    <property type="match status" value="1"/>
</dbReference>
<comment type="similarity">
    <text evidence="2">Belongs to the cytochrome P450 family.</text>
</comment>
<evidence type="ECO:0000256" key="7">
    <source>
        <dbReference type="PIRSR" id="PIRSR602403-1"/>
    </source>
</evidence>
<evidence type="ECO:0000256" key="3">
    <source>
        <dbReference type="ARBA" id="ARBA00022617"/>
    </source>
</evidence>
<gene>
    <name evidence="9" type="ORF">B0T17DRAFT_616178</name>
</gene>
<dbReference type="GO" id="GO:0005506">
    <property type="term" value="F:iron ion binding"/>
    <property type="evidence" value="ECO:0007669"/>
    <property type="project" value="InterPro"/>
</dbReference>
<dbReference type="EMBL" id="JAULSR010000002">
    <property type="protein sequence ID" value="KAK0630536.1"/>
    <property type="molecule type" value="Genomic_DNA"/>
</dbReference>
<evidence type="ECO:0000256" key="6">
    <source>
        <dbReference type="ARBA" id="ARBA00023033"/>
    </source>
</evidence>
<dbReference type="Pfam" id="PF00067">
    <property type="entry name" value="p450"/>
    <property type="match status" value="1"/>
</dbReference>
<dbReference type="GO" id="GO:0008395">
    <property type="term" value="F:steroid hydroxylase activity"/>
    <property type="evidence" value="ECO:0007669"/>
    <property type="project" value="TreeGrafter"/>
</dbReference>
<reference evidence="9" key="1">
    <citation type="submission" date="2023-06" db="EMBL/GenBank/DDBJ databases">
        <title>Genome-scale phylogeny and comparative genomics of the fungal order Sordariales.</title>
        <authorList>
            <consortium name="Lawrence Berkeley National Laboratory"/>
            <person name="Hensen N."/>
            <person name="Bonometti L."/>
            <person name="Westerberg I."/>
            <person name="Brannstrom I.O."/>
            <person name="Guillou S."/>
            <person name="Cros-Aarteil S."/>
            <person name="Calhoun S."/>
            <person name="Haridas S."/>
            <person name="Kuo A."/>
            <person name="Mondo S."/>
            <person name="Pangilinan J."/>
            <person name="Riley R."/>
            <person name="LaButti K."/>
            <person name="Andreopoulos B."/>
            <person name="Lipzen A."/>
            <person name="Chen C."/>
            <person name="Yanf M."/>
            <person name="Daum C."/>
            <person name="Ng V."/>
            <person name="Clum A."/>
            <person name="Steindorff A."/>
            <person name="Ohm R."/>
            <person name="Martin F."/>
            <person name="Silar P."/>
            <person name="Natvig D."/>
            <person name="Lalanne C."/>
            <person name="Gautier V."/>
            <person name="Ament-velasquez S.L."/>
            <person name="Kruys A."/>
            <person name="Hutchinson M.I."/>
            <person name="Powell A.J."/>
            <person name="Barry K."/>
            <person name="Miller A.N."/>
            <person name="Grigoriev I.V."/>
            <person name="Debuchy R."/>
            <person name="Gladieux P."/>
            <person name="Thoren M.H."/>
            <person name="Johannesson H."/>
        </authorList>
    </citation>
    <scope>NUCLEOTIDE SEQUENCE</scope>
    <source>
        <strain evidence="9">SMH3391-2</strain>
    </source>
</reference>
<comment type="cofactor">
    <cofactor evidence="1 7">
        <name>heme</name>
        <dbReference type="ChEBI" id="CHEBI:30413"/>
    </cofactor>
</comment>
<keyword evidence="10" id="KW-1185">Reference proteome</keyword>
<feature type="region of interest" description="Disordered" evidence="8">
    <location>
        <begin position="460"/>
        <end position="483"/>
    </location>
</feature>
<dbReference type="GO" id="GO:0020037">
    <property type="term" value="F:heme binding"/>
    <property type="evidence" value="ECO:0007669"/>
    <property type="project" value="InterPro"/>
</dbReference>
<feature type="compositionally biased region" description="Basic and acidic residues" evidence="8">
    <location>
        <begin position="472"/>
        <end position="482"/>
    </location>
</feature>
<keyword evidence="4 7" id="KW-0479">Metal-binding</keyword>
<dbReference type="PANTHER" id="PTHR24304">
    <property type="entry name" value="CYTOCHROME P450 FAMILY 7"/>
    <property type="match status" value="1"/>
</dbReference>
<keyword evidence="5 7" id="KW-0408">Iron</keyword>
<accession>A0AA39XBB9</accession>
<dbReference type="PRINTS" id="PR00465">
    <property type="entry name" value="EP450IV"/>
</dbReference>
<evidence type="ECO:0000256" key="4">
    <source>
        <dbReference type="ARBA" id="ARBA00022723"/>
    </source>
</evidence>
<evidence type="ECO:0000256" key="5">
    <source>
        <dbReference type="ARBA" id="ARBA00023004"/>
    </source>
</evidence>
<keyword evidence="3 7" id="KW-0349">Heme</keyword>
<sequence>MLASSFDPSALLAFAGIAIGVGLAFNYAYDVIEYHRAQGNETENCLPPKYPTLIPYLGNIVPFLWNTPSFLQRTTSYGGQLGSSRINVGPHWDVYLFQDRETVMQLWKNSTIMCAGRVHVWACKYLFGMPDKFLSLYAADNSGPFAKPYPGSNVPPHLRVHRLMNEGIEKALTGSGFDPTLQRFRKAFVLQFPATLNTTRVSEGSEWIEIPDFRKFIHNTVGTSLVQAVFGPSLLHVNPTFMDDLYEFDQVLPLLSKGLPSFIMPQPYAIRRRLRDNFKRWYAYARKHFTESAISEDGDGDPFWGSNWMRQRQKTLDLIQDDDVLAAGDLGVAWASIANVVSASTMVLVHVAKTQNLPNRVRNEVTSAFGNQPLEDINLRQLSKNPLLSSIYAETLRLHVKSFTVVSSPVQDINLGKFRLPKNSMGLVNAHVSHMDESFWNTKDGLHPLNSFWAERFLTDPNDPSSGPTRFTRQDNAIRDDAAGNPNAPYYSMKGLEGSWIPYGGGHLICPGRFLAKNVMILACALLTSEFEMEVLTKEILFSSKWFGFGAEIPKHAIAVRIRRRVQ</sequence>
<evidence type="ECO:0000313" key="10">
    <source>
        <dbReference type="Proteomes" id="UP001174934"/>
    </source>
</evidence>
<dbReference type="Gene3D" id="1.10.630.10">
    <property type="entry name" value="Cytochrome P450"/>
    <property type="match status" value="1"/>
</dbReference>
<proteinExistence type="inferred from homology"/>
<dbReference type="InterPro" id="IPR001128">
    <property type="entry name" value="Cyt_P450"/>
</dbReference>
<dbReference type="InterPro" id="IPR002403">
    <property type="entry name" value="Cyt_P450_E_grp-IV"/>
</dbReference>
<dbReference type="GO" id="GO:0016705">
    <property type="term" value="F:oxidoreductase activity, acting on paired donors, with incorporation or reduction of molecular oxygen"/>
    <property type="evidence" value="ECO:0007669"/>
    <property type="project" value="InterPro"/>
</dbReference>
<dbReference type="AlphaFoldDB" id="A0AA39XBB9"/>
<evidence type="ECO:0000256" key="2">
    <source>
        <dbReference type="ARBA" id="ARBA00010617"/>
    </source>
</evidence>